<keyword evidence="5 9" id="KW-1133">Transmembrane helix</keyword>
<evidence type="ECO:0000256" key="2">
    <source>
        <dbReference type="ARBA" id="ARBA00008170"/>
    </source>
</evidence>
<evidence type="ECO:0000313" key="12">
    <source>
        <dbReference type="Proteomes" id="UP001147733"/>
    </source>
</evidence>
<comment type="caution">
    <text evidence="11">The sequence shown here is derived from an EMBL/GenBank/DDBJ whole genome shotgun (WGS) entry which is preliminary data.</text>
</comment>
<feature type="transmembrane region" description="Helical" evidence="9">
    <location>
        <begin position="160"/>
        <end position="181"/>
    </location>
</feature>
<feature type="transmembrane region" description="Helical" evidence="9">
    <location>
        <begin position="224"/>
        <end position="246"/>
    </location>
</feature>
<dbReference type="Proteomes" id="UP001147733">
    <property type="component" value="Unassembled WGS sequence"/>
</dbReference>
<dbReference type="GO" id="GO:0006874">
    <property type="term" value="P:intracellular calcium ion homeostasis"/>
    <property type="evidence" value="ECO:0007669"/>
    <property type="project" value="TreeGrafter"/>
</dbReference>
<evidence type="ECO:0000256" key="3">
    <source>
        <dbReference type="ARBA" id="ARBA00022448"/>
    </source>
</evidence>
<dbReference type="InterPro" id="IPR044880">
    <property type="entry name" value="NCX_ion-bd_dom_sf"/>
</dbReference>
<dbReference type="GO" id="GO:0012505">
    <property type="term" value="C:endomembrane system"/>
    <property type="evidence" value="ECO:0007669"/>
    <property type="project" value="UniProtKB-SubCell"/>
</dbReference>
<feature type="transmembrane region" description="Helical" evidence="9">
    <location>
        <begin position="499"/>
        <end position="524"/>
    </location>
</feature>
<evidence type="ECO:0000256" key="7">
    <source>
        <dbReference type="ARBA" id="ARBA00023136"/>
    </source>
</evidence>
<dbReference type="InterPro" id="IPR004837">
    <property type="entry name" value="NaCa_Exmemb"/>
</dbReference>
<keyword evidence="6" id="KW-0406">Ion transport</keyword>
<dbReference type="AlphaFoldDB" id="A0A9W9PC28"/>
<feature type="transmembrane region" description="Helical" evidence="9">
    <location>
        <begin position="469"/>
        <end position="492"/>
    </location>
</feature>
<feature type="domain" description="Sodium/calcium exchanger membrane region" evidence="10">
    <location>
        <begin position="159"/>
        <end position="314"/>
    </location>
</feature>
<evidence type="ECO:0000256" key="9">
    <source>
        <dbReference type="SAM" id="Phobius"/>
    </source>
</evidence>
<dbReference type="PANTHER" id="PTHR31503:SF22">
    <property type="entry name" value="VACUOLAR CALCIUM ION TRANSPORTER"/>
    <property type="match status" value="1"/>
</dbReference>
<keyword evidence="3" id="KW-0813">Transport</keyword>
<reference evidence="11" key="2">
    <citation type="journal article" date="2023" name="IMA Fungus">
        <title>Comparative genomic study of the Penicillium genus elucidates a diverse pangenome and 15 lateral gene transfer events.</title>
        <authorList>
            <person name="Petersen C."/>
            <person name="Sorensen T."/>
            <person name="Nielsen M.R."/>
            <person name="Sondergaard T.E."/>
            <person name="Sorensen J.L."/>
            <person name="Fitzpatrick D.A."/>
            <person name="Frisvad J.C."/>
            <person name="Nielsen K.L."/>
        </authorList>
    </citation>
    <scope>NUCLEOTIDE SEQUENCE</scope>
    <source>
        <strain evidence="11">IBT 23319</strain>
    </source>
</reference>
<dbReference type="EMBL" id="JAPQKT010000001">
    <property type="protein sequence ID" value="KAJ5241757.1"/>
    <property type="molecule type" value="Genomic_DNA"/>
</dbReference>
<dbReference type="RefSeq" id="XP_056504761.1">
    <property type="nucleotide sequence ID" value="XM_056639004.1"/>
</dbReference>
<organism evidence="11 12">
    <name type="scientific">Penicillium citrinum</name>
    <dbReference type="NCBI Taxonomy" id="5077"/>
    <lineage>
        <taxon>Eukaryota</taxon>
        <taxon>Fungi</taxon>
        <taxon>Dikarya</taxon>
        <taxon>Ascomycota</taxon>
        <taxon>Pezizomycotina</taxon>
        <taxon>Eurotiomycetes</taxon>
        <taxon>Eurotiomycetidae</taxon>
        <taxon>Eurotiales</taxon>
        <taxon>Aspergillaceae</taxon>
        <taxon>Penicillium</taxon>
    </lineage>
</organism>
<dbReference type="OrthoDB" id="1699231at2759"/>
<dbReference type="GO" id="GO:0015369">
    <property type="term" value="F:calcium:proton antiporter activity"/>
    <property type="evidence" value="ECO:0007669"/>
    <property type="project" value="UniProtKB-ARBA"/>
</dbReference>
<sequence length="583" mass="63378">MVTNGNAARNGHLHHNIGHEEESGLITDCAPEHSFGSEHRFKKWSSNRGSFLNLNYSCFSELAMLIHYPNFFPEDQDPVEPNPRKDGVSHHARRLFHKSQSSADFRSRDRSLPVHGCAACGHPIIAFKEQVKVLLSFKNSISLIFALVAIAFSALNTPALVVFIWNLIAIVPLSITLTFATERLSQDLGETSGALLNISLGNLAELIIFTALMKNNIKVVQASLLGSVLVNLLLVLGSAIIAGGVISPDQTYNNDVTHSFVGLLNLTVSCLMIPSAFYGSVKSVKSADHMALNFSRGVSIILLIIYFLYLFFQFRSHPHIFRSRSLAFPVEHNPADKHTYRPSYDPVFTDIESRRNSLESMKNHNRTRPEMQEISSSAGSTSQTPVDTETGLPLAHLDSTERGNASYHGHSADQFSETDESHYCRNSVLAGRTVSLFLLTLSTVLIAMCAEFFASSFEVLNDRGVLGESFVGLIIIPIAGNVAENVTAVVVAAKNQMDLAISVALGSAIQIGLLVAPMIVLVGWGMGKPMSLHFDNFGMITLVGSSVLVSFIVLKGKTNYLEGAILCACFAAISVGAFLLPIA</sequence>
<feature type="transmembrane region" description="Helical" evidence="9">
    <location>
        <begin position="536"/>
        <end position="554"/>
    </location>
</feature>
<feature type="transmembrane region" description="Helical" evidence="9">
    <location>
        <begin position="561"/>
        <end position="582"/>
    </location>
</feature>
<dbReference type="GeneID" id="81378171"/>
<dbReference type="InterPro" id="IPR004713">
    <property type="entry name" value="CaH_exchang"/>
</dbReference>
<dbReference type="GO" id="GO:0000329">
    <property type="term" value="C:fungal-type vacuole membrane"/>
    <property type="evidence" value="ECO:0007669"/>
    <property type="project" value="TreeGrafter"/>
</dbReference>
<evidence type="ECO:0000259" key="10">
    <source>
        <dbReference type="Pfam" id="PF01699"/>
    </source>
</evidence>
<feature type="transmembrane region" description="Helical" evidence="9">
    <location>
        <begin position="193"/>
        <end position="212"/>
    </location>
</feature>
<keyword evidence="7 9" id="KW-0472">Membrane</keyword>
<feature type="transmembrane region" description="Helical" evidence="9">
    <location>
        <begin position="290"/>
        <end position="312"/>
    </location>
</feature>
<dbReference type="PANTHER" id="PTHR31503">
    <property type="entry name" value="VACUOLAR CALCIUM ION TRANSPORTER"/>
    <property type="match status" value="1"/>
</dbReference>
<feature type="transmembrane region" description="Helical" evidence="9">
    <location>
        <begin position="434"/>
        <end position="457"/>
    </location>
</feature>
<dbReference type="Gene3D" id="1.20.1420.30">
    <property type="entry name" value="NCX, central ion-binding region"/>
    <property type="match status" value="2"/>
</dbReference>
<comment type="subcellular location">
    <subcellularLocation>
        <location evidence="1">Endomembrane system</location>
        <topology evidence="1">Multi-pass membrane protein</topology>
    </subcellularLocation>
</comment>
<feature type="compositionally biased region" description="Polar residues" evidence="8">
    <location>
        <begin position="373"/>
        <end position="387"/>
    </location>
</feature>
<feature type="transmembrane region" description="Helical" evidence="9">
    <location>
        <begin position="133"/>
        <end position="154"/>
    </location>
</feature>
<name>A0A9W9PC28_PENCI</name>
<gene>
    <name evidence="11" type="ORF">N7469_000084</name>
</gene>
<feature type="transmembrane region" description="Helical" evidence="9">
    <location>
        <begin position="258"/>
        <end position="278"/>
    </location>
</feature>
<keyword evidence="12" id="KW-1185">Reference proteome</keyword>
<proteinExistence type="inferred from homology"/>
<evidence type="ECO:0000313" key="11">
    <source>
        <dbReference type="EMBL" id="KAJ5241757.1"/>
    </source>
</evidence>
<feature type="domain" description="Sodium/calcium exchanger membrane region" evidence="10">
    <location>
        <begin position="435"/>
        <end position="575"/>
    </location>
</feature>
<evidence type="ECO:0000256" key="6">
    <source>
        <dbReference type="ARBA" id="ARBA00023065"/>
    </source>
</evidence>
<dbReference type="Pfam" id="PF01699">
    <property type="entry name" value="Na_Ca_ex"/>
    <property type="match status" value="2"/>
</dbReference>
<reference evidence="11" key="1">
    <citation type="submission" date="2022-11" db="EMBL/GenBank/DDBJ databases">
        <authorList>
            <person name="Petersen C."/>
        </authorList>
    </citation>
    <scope>NUCLEOTIDE SEQUENCE</scope>
    <source>
        <strain evidence="11">IBT 23319</strain>
    </source>
</reference>
<evidence type="ECO:0000256" key="5">
    <source>
        <dbReference type="ARBA" id="ARBA00022989"/>
    </source>
</evidence>
<keyword evidence="4 9" id="KW-0812">Transmembrane</keyword>
<evidence type="ECO:0000256" key="8">
    <source>
        <dbReference type="SAM" id="MobiDB-lite"/>
    </source>
</evidence>
<comment type="similarity">
    <text evidence="2">Belongs to the Ca(2+):cation antiporter (CaCA) (TC 2.A.19) family.</text>
</comment>
<protein>
    <submittedName>
        <fullName evidence="11">Sodium/calcium exchanger membrane region</fullName>
    </submittedName>
</protein>
<feature type="region of interest" description="Disordered" evidence="8">
    <location>
        <begin position="360"/>
        <end position="391"/>
    </location>
</feature>
<evidence type="ECO:0000256" key="1">
    <source>
        <dbReference type="ARBA" id="ARBA00004127"/>
    </source>
</evidence>
<accession>A0A9W9PC28</accession>
<evidence type="ECO:0000256" key="4">
    <source>
        <dbReference type="ARBA" id="ARBA00022692"/>
    </source>
</evidence>